<organism evidence="1 2">
    <name type="scientific">Effrenium voratum</name>
    <dbReference type="NCBI Taxonomy" id="2562239"/>
    <lineage>
        <taxon>Eukaryota</taxon>
        <taxon>Sar</taxon>
        <taxon>Alveolata</taxon>
        <taxon>Dinophyceae</taxon>
        <taxon>Suessiales</taxon>
        <taxon>Symbiodiniaceae</taxon>
        <taxon>Effrenium</taxon>
    </lineage>
</organism>
<evidence type="ECO:0000313" key="2">
    <source>
        <dbReference type="Proteomes" id="UP001178507"/>
    </source>
</evidence>
<dbReference type="EMBL" id="CAUJNA010000646">
    <property type="protein sequence ID" value="CAJ1379632.1"/>
    <property type="molecule type" value="Genomic_DNA"/>
</dbReference>
<dbReference type="AlphaFoldDB" id="A0AA36I258"/>
<evidence type="ECO:0000313" key="1">
    <source>
        <dbReference type="EMBL" id="CAJ1379632.1"/>
    </source>
</evidence>
<keyword evidence="2" id="KW-1185">Reference proteome</keyword>
<proteinExistence type="predicted"/>
<accession>A0AA36I258</accession>
<name>A0AA36I258_9DINO</name>
<reference evidence="1" key="1">
    <citation type="submission" date="2023-08" db="EMBL/GenBank/DDBJ databases">
        <authorList>
            <person name="Chen Y."/>
            <person name="Shah S."/>
            <person name="Dougan E. K."/>
            <person name="Thang M."/>
            <person name="Chan C."/>
        </authorList>
    </citation>
    <scope>NUCLEOTIDE SEQUENCE</scope>
</reference>
<comment type="caution">
    <text evidence="1">The sequence shown here is derived from an EMBL/GenBank/DDBJ whole genome shotgun (WGS) entry which is preliminary data.</text>
</comment>
<dbReference type="Proteomes" id="UP001178507">
    <property type="component" value="Unassembled WGS sequence"/>
</dbReference>
<gene>
    <name evidence="1" type="ORF">EVOR1521_LOCUS7816</name>
</gene>
<sequence length="170" mass="18604">MGVLRFVEGLDLLGARRHSATALLGQEASAAFVRPRRQLGSFLKIPTSFEEDEDDIAASADTDELPKPPDSPLNNLAKFRAKHERTQDGFLCAAAGVKDEQAFTGCTNLPAPDGTNIGRKWCYIEPAQVETAGKTWGWCRELELEWQGPANEVDAFTGWPDVFEGVELPA</sequence>
<protein>
    <submittedName>
        <fullName evidence="1">Uncharacterized protein</fullName>
    </submittedName>
</protein>